<evidence type="ECO:0000256" key="3">
    <source>
        <dbReference type="ARBA" id="ARBA00022475"/>
    </source>
</evidence>
<evidence type="ECO:0000256" key="6">
    <source>
        <dbReference type="ARBA" id="ARBA00022989"/>
    </source>
</evidence>
<sequence length="220" mass="24079">MACCALQTVALMLGIIGMAGTFATTLMPQWKVSAFMGNIIVFETIWEGLWMVCVSHIKKHQCKFYGSLLALPTALDVSRALMCIACVLSVIAFLVALAGMKCIRCPGNDEQVKSKILLAAGALFLLTGVIVLSLVSFVAHNIIKDFHNPAIHVTQKRELGAALYLGWSTSAFLISSGAIFFSFCHCTEKPGRYRYSLPSGHRLSQPEHIRMKPLSVHSYV</sequence>
<reference evidence="9" key="2">
    <citation type="submission" date="2025-09" db="UniProtKB">
        <authorList>
            <consortium name="Ensembl"/>
        </authorList>
    </citation>
    <scope>IDENTIFICATION</scope>
</reference>
<dbReference type="GO" id="GO:0005923">
    <property type="term" value="C:bicellular tight junction"/>
    <property type="evidence" value="ECO:0007669"/>
    <property type="project" value="UniProtKB-SubCell"/>
</dbReference>
<evidence type="ECO:0000256" key="5">
    <source>
        <dbReference type="ARBA" id="ARBA00022949"/>
    </source>
</evidence>
<dbReference type="Ensembl" id="ENSVKKT00000012665.1">
    <property type="protein sequence ID" value="ENSVKKP00000012371.1"/>
    <property type="gene ID" value="ENSVKKG00000008604.1"/>
</dbReference>
<dbReference type="Pfam" id="PF00822">
    <property type="entry name" value="PMP22_Claudin"/>
    <property type="match status" value="1"/>
</dbReference>
<accession>A0A8D2KW23</accession>
<dbReference type="PANTHER" id="PTHR12002">
    <property type="entry name" value="CLAUDIN"/>
    <property type="match status" value="1"/>
</dbReference>
<keyword evidence="10" id="KW-1185">Reference proteome</keyword>
<organism evidence="9 10">
    <name type="scientific">Varanus komodoensis</name>
    <name type="common">Komodo dragon</name>
    <dbReference type="NCBI Taxonomy" id="61221"/>
    <lineage>
        <taxon>Eukaryota</taxon>
        <taxon>Metazoa</taxon>
        <taxon>Chordata</taxon>
        <taxon>Craniata</taxon>
        <taxon>Vertebrata</taxon>
        <taxon>Euteleostomi</taxon>
        <taxon>Lepidosauria</taxon>
        <taxon>Squamata</taxon>
        <taxon>Bifurcata</taxon>
        <taxon>Unidentata</taxon>
        <taxon>Episquamata</taxon>
        <taxon>Toxicofera</taxon>
        <taxon>Anguimorpha</taxon>
        <taxon>Paleoanguimorpha</taxon>
        <taxon>Varanoidea</taxon>
        <taxon>Varanidae</taxon>
        <taxon>Varanus</taxon>
    </lineage>
</organism>
<keyword evidence="5 8" id="KW-0965">Cell junction</keyword>
<name>A0A8D2KW23_VARKO</name>
<dbReference type="Proteomes" id="UP000694545">
    <property type="component" value="Unplaced"/>
</dbReference>
<dbReference type="PRINTS" id="PR01077">
    <property type="entry name" value="CLAUDIN"/>
</dbReference>
<feature type="transmembrane region" description="Helical" evidence="8">
    <location>
        <begin position="163"/>
        <end position="184"/>
    </location>
</feature>
<keyword evidence="4 8" id="KW-0812">Transmembrane</keyword>
<dbReference type="AlphaFoldDB" id="A0A8D2KW23"/>
<dbReference type="GO" id="GO:0005198">
    <property type="term" value="F:structural molecule activity"/>
    <property type="evidence" value="ECO:0007669"/>
    <property type="project" value="InterPro"/>
</dbReference>
<comment type="function">
    <text evidence="8">Claudins function as major constituents of the tight junction complexes that regulate the permeability of epithelia.</text>
</comment>
<feature type="transmembrane region" description="Helical" evidence="8">
    <location>
        <begin position="117"/>
        <end position="143"/>
    </location>
</feature>
<comment type="similarity">
    <text evidence="1 8">Belongs to the claudin family.</text>
</comment>
<keyword evidence="2 8" id="KW-0796">Tight junction</keyword>
<dbReference type="PROSITE" id="PS01346">
    <property type="entry name" value="CLAUDIN"/>
    <property type="match status" value="1"/>
</dbReference>
<dbReference type="RefSeq" id="XP_044298207.1">
    <property type="nucleotide sequence ID" value="XM_044442272.1"/>
</dbReference>
<keyword evidence="3 8" id="KW-1003">Cell membrane</keyword>
<dbReference type="InterPro" id="IPR006187">
    <property type="entry name" value="Claudin"/>
</dbReference>
<dbReference type="GeneID" id="123029356"/>
<evidence type="ECO:0000256" key="8">
    <source>
        <dbReference type="RuleBase" id="RU060637"/>
    </source>
</evidence>
<dbReference type="OMA" id="RCPGNDE"/>
<evidence type="ECO:0000256" key="2">
    <source>
        <dbReference type="ARBA" id="ARBA00022427"/>
    </source>
</evidence>
<comment type="caution">
    <text evidence="8">Lacks conserved residue(s) required for the propagation of feature annotation.</text>
</comment>
<dbReference type="GO" id="GO:0005886">
    <property type="term" value="C:plasma membrane"/>
    <property type="evidence" value="ECO:0007669"/>
    <property type="project" value="UniProtKB-SubCell"/>
</dbReference>
<protein>
    <recommendedName>
        <fullName evidence="8">Claudin</fullName>
    </recommendedName>
</protein>
<keyword evidence="7 8" id="KW-0472">Membrane</keyword>
<dbReference type="KEGG" id="vko:123029356"/>
<reference evidence="9" key="1">
    <citation type="submission" date="2025-08" db="UniProtKB">
        <authorList>
            <consortium name="Ensembl"/>
        </authorList>
    </citation>
    <scope>IDENTIFICATION</scope>
</reference>
<evidence type="ECO:0000256" key="4">
    <source>
        <dbReference type="ARBA" id="ARBA00022692"/>
    </source>
</evidence>
<evidence type="ECO:0000256" key="1">
    <source>
        <dbReference type="ARBA" id="ARBA00008295"/>
    </source>
</evidence>
<dbReference type="InterPro" id="IPR004031">
    <property type="entry name" value="PMP22/EMP/MP20/Claudin"/>
</dbReference>
<evidence type="ECO:0000313" key="10">
    <source>
        <dbReference type="Proteomes" id="UP000694545"/>
    </source>
</evidence>
<dbReference type="Gene3D" id="1.20.140.150">
    <property type="match status" value="1"/>
</dbReference>
<evidence type="ECO:0000313" key="9">
    <source>
        <dbReference type="Ensembl" id="ENSVKKP00000012371.1"/>
    </source>
</evidence>
<keyword evidence="6 8" id="KW-1133">Transmembrane helix</keyword>
<dbReference type="FunFam" id="1.20.140.150:FF:000001">
    <property type="entry name" value="Claudin"/>
    <property type="match status" value="1"/>
</dbReference>
<gene>
    <name evidence="9" type="primary">LOC123029356</name>
</gene>
<evidence type="ECO:0000256" key="7">
    <source>
        <dbReference type="ARBA" id="ARBA00023136"/>
    </source>
</evidence>
<dbReference type="InterPro" id="IPR017974">
    <property type="entry name" value="Claudin_CS"/>
</dbReference>
<feature type="transmembrane region" description="Helical" evidence="8">
    <location>
        <begin position="77"/>
        <end position="97"/>
    </location>
</feature>
<comment type="subcellular location">
    <subcellularLocation>
        <location evidence="8">Cell junction</location>
        <location evidence="8">Tight junction</location>
    </subcellularLocation>
    <subcellularLocation>
        <location evidence="8">Cell membrane</location>
        <topology evidence="8">Multi-pass membrane protein</topology>
    </subcellularLocation>
</comment>
<proteinExistence type="inferred from homology"/>
<dbReference type="OrthoDB" id="8819159at2759"/>